<name>A0ABS0NB05_9NEIS</name>
<evidence type="ECO:0000256" key="1">
    <source>
        <dbReference type="ARBA" id="ARBA00010169"/>
    </source>
</evidence>
<dbReference type="EMBL" id="JACSGR010000005">
    <property type="protein sequence ID" value="MBH5329424.1"/>
    <property type="molecule type" value="Genomic_DNA"/>
</dbReference>
<dbReference type="SUPFAM" id="SSF54913">
    <property type="entry name" value="GlnB-like"/>
    <property type="match status" value="1"/>
</dbReference>
<dbReference type="Gene3D" id="3.30.70.120">
    <property type="match status" value="1"/>
</dbReference>
<dbReference type="InterPro" id="IPR011322">
    <property type="entry name" value="N-reg_PII-like_a/b"/>
</dbReference>
<gene>
    <name evidence="2" type="ORF">H9Q10_07065</name>
</gene>
<dbReference type="PANTHER" id="PTHR23419">
    <property type="entry name" value="DIVALENT CATION TOLERANCE CUTA-RELATED"/>
    <property type="match status" value="1"/>
</dbReference>
<keyword evidence="3" id="KW-1185">Reference proteome</keyword>
<dbReference type="Pfam" id="PF03091">
    <property type="entry name" value="CutA1"/>
    <property type="match status" value="1"/>
</dbReference>
<comment type="caution">
    <text evidence="2">The sequence shown here is derived from an EMBL/GenBank/DDBJ whole genome shotgun (WGS) entry which is preliminary data.</text>
</comment>
<organism evidence="2 3">
    <name type="scientific">Eikenella glucosivorans</name>
    <dbReference type="NCBI Taxonomy" id="2766967"/>
    <lineage>
        <taxon>Bacteria</taxon>
        <taxon>Pseudomonadati</taxon>
        <taxon>Pseudomonadota</taxon>
        <taxon>Betaproteobacteria</taxon>
        <taxon>Neisseriales</taxon>
        <taxon>Neisseriaceae</taxon>
        <taxon>Eikenella</taxon>
    </lineage>
</organism>
<dbReference type="Proteomes" id="UP000768471">
    <property type="component" value="Unassembled WGS sequence"/>
</dbReference>
<dbReference type="InterPro" id="IPR004323">
    <property type="entry name" value="Ion_tolerance_CutA"/>
</dbReference>
<proteinExistence type="inferred from homology"/>
<evidence type="ECO:0000313" key="2">
    <source>
        <dbReference type="EMBL" id="MBH5329424.1"/>
    </source>
</evidence>
<sequence>MPASQAAIVLTTCPSQAEAERIGSLLLQQRLAACVQYQTIQSQYIWQGEICRDNEIRLTIKTATRHYPAVERLILEQHSYDCPQILLLPVSGGAAGYLQWLQNSLAP</sequence>
<dbReference type="InterPro" id="IPR015867">
    <property type="entry name" value="N-reg_PII/ATP_PRibTrfase_C"/>
</dbReference>
<dbReference type="PANTHER" id="PTHR23419:SF8">
    <property type="entry name" value="FI09726P"/>
    <property type="match status" value="1"/>
</dbReference>
<comment type="similarity">
    <text evidence="1">Belongs to the CutA family.</text>
</comment>
<accession>A0ABS0NB05</accession>
<reference evidence="2 3" key="1">
    <citation type="submission" date="2020-09" db="EMBL/GenBank/DDBJ databases">
        <title>Eikenella S3660 sp. nov., isolated from a throat swab.</title>
        <authorList>
            <person name="Buhl M."/>
        </authorList>
    </citation>
    <scope>NUCLEOTIDE SEQUENCE [LARGE SCALE GENOMIC DNA]</scope>
    <source>
        <strain evidence="2 3">S3360</strain>
    </source>
</reference>
<dbReference type="RefSeq" id="WP_197903263.1">
    <property type="nucleotide sequence ID" value="NZ_JACSGR010000005.1"/>
</dbReference>
<evidence type="ECO:0000313" key="3">
    <source>
        <dbReference type="Proteomes" id="UP000768471"/>
    </source>
</evidence>
<protein>
    <submittedName>
        <fullName evidence="2">Divalent-cation tolerance protein CutA</fullName>
    </submittedName>
</protein>